<dbReference type="InterPro" id="IPR027268">
    <property type="entry name" value="Peptidase_M4/M1_CTD_sf"/>
</dbReference>
<feature type="compositionally biased region" description="Basic and acidic residues" evidence="13">
    <location>
        <begin position="132"/>
        <end position="144"/>
    </location>
</feature>
<dbReference type="EC" id="3.4.11.2" evidence="4"/>
<evidence type="ECO:0000256" key="1">
    <source>
        <dbReference type="ARBA" id="ARBA00000098"/>
    </source>
</evidence>
<keyword evidence="7" id="KW-0479">Metal-binding</keyword>
<dbReference type="InterPro" id="IPR014782">
    <property type="entry name" value="Peptidase_M1_dom"/>
</dbReference>
<evidence type="ECO:0000256" key="6">
    <source>
        <dbReference type="ARBA" id="ARBA00022670"/>
    </source>
</evidence>
<comment type="similarity">
    <text evidence="3">Belongs to the peptidase M1 family.</text>
</comment>
<feature type="compositionally biased region" description="Pro residues" evidence="13">
    <location>
        <begin position="1"/>
        <end position="12"/>
    </location>
</feature>
<dbReference type="InterPro" id="IPR045357">
    <property type="entry name" value="Aminopeptidase_N-like_N"/>
</dbReference>
<evidence type="ECO:0000313" key="18">
    <source>
        <dbReference type="Proteomes" id="UP001268542"/>
    </source>
</evidence>
<keyword evidence="18" id="KW-1185">Reference proteome</keyword>
<dbReference type="Gene3D" id="1.10.390.10">
    <property type="entry name" value="Neutral Protease Domain 2"/>
    <property type="match status" value="1"/>
</dbReference>
<dbReference type="Gene3D" id="2.60.40.1730">
    <property type="entry name" value="tricorn interacting facor f3 domain"/>
    <property type="match status" value="1"/>
</dbReference>
<evidence type="ECO:0000259" key="16">
    <source>
        <dbReference type="Pfam" id="PF17900"/>
    </source>
</evidence>
<keyword evidence="14" id="KW-1133">Transmembrane helix</keyword>
<keyword evidence="10" id="KW-0482">Metalloprotease</keyword>
<sequence>MSWPSPPPGPAPEPERHEPTPPQPPGPGLDDGPTSPDRPVLPEHRAPQPRPEPAPQPTPQPQPTPHAPPPGPAGAPGPAGPTALPARPPRAPRRGRTDGRVGGWTVFLVALVSAAVGAAGAVVAVGAVVDRDDRDRSSEERGADGADGSDGSAGEGAADLPPVATPAEAELATAVSRPRADSVYPEVGDPVVDALHYAIELAWFPETDELVGTTTVTFRATTTQDSFALDLAGNLEVDDVTIDGASVEWEHAGDDLTVGVPVTAEERYAVTVAYAGPPTPTAAPTTRSDFDGGLGITRSEEPGYEDWLWTMQEPYGAFTWYPANDHPSDKALYDITVRTTPEWRGVANGVQVEEVRTDTETVTRFHTDAPLPTYLATVAVGDYELTEDVSESGVDLTYWTPAGEDGLLAMLEETPAALAFVEDLLGPYPFSSLGSVVVPSESAMETQTMITYGNTDYALSVPTLVHEIAHHWYGNKVSPADWSDVWMNEGMATYVQMLYEAEAGGYTDDELASYYAAMDAGLRAEAGPPAAYDPDQFAQSNIYVIPAVMWHDLRTQVGDDRFWAMVRAWPTHPGDGFVSSDRGAYLPWVGQQLGTDLTGFFDAWLLGETTPPLSFGEAAS</sequence>
<evidence type="ECO:0000256" key="13">
    <source>
        <dbReference type="SAM" id="MobiDB-lite"/>
    </source>
</evidence>
<feature type="domain" description="Aminopeptidase N-like N-terminal" evidence="16">
    <location>
        <begin position="195"/>
        <end position="375"/>
    </location>
</feature>
<dbReference type="RefSeq" id="WP_315732789.1">
    <property type="nucleotide sequence ID" value="NZ_JAVYII010000004.1"/>
</dbReference>
<evidence type="ECO:0000256" key="2">
    <source>
        <dbReference type="ARBA" id="ARBA00001947"/>
    </source>
</evidence>
<evidence type="ECO:0000256" key="9">
    <source>
        <dbReference type="ARBA" id="ARBA00022833"/>
    </source>
</evidence>
<keyword evidence="8 17" id="KW-0378">Hydrolase</keyword>
<gene>
    <name evidence="17" type="ORF">RDV89_09585</name>
</gene>
<dbReference type="CDD" id="cd09603">
    <property type="entry name" value="M1_APN_like"/>
    <property type="match status" value="1"/>
</dbReference>
<evidence type="ECO:0000256" key="12">
    <source>
        <dbReference type="ARBA" id="ARBA00031533"/>
    </source>
</evidence>
<protein>
    <recommendedName>
        <fullName evidence="5">Aminopeptidase N</fullName>
        <ecNumber evidence="4">3.4.11.2</ecNumber>
    </recommendedName>
    <alternativeName>
        <fullName evidence="11">Alanine aminopeptidase</fullName>
    </alternativeName>
    <alternativeName>
        <fullName evidence="12">Lysyl aminopeptidase</fullName>
    </alternativeName>
</protein>
<evidence type="ECO:0000259" key="15">
    <source>
        <dbReference type="Pfam" id="PF01433"/>
    </source>
</evidence>
<evidence type="ECO:0000256" key="7">
    <source>
        <dbReference type="ARBA" id="ARBA00022723"/>
    </source>
</evidence>
<feature type="region of interest" description="Disordered" evidence="13">
    <location>
        <begin position="1"/>
        <end position="100"/>
    </location>
</feature>
<comment type="cofactor">
    <cofactor evidence="2">
        <name>Zn(2+)</name>
        <dbReference type="ChEBI" id="CHEBI:29105"/>
    </cofactor>
</comment>
<dbReference type="EMBL" id="JAVYII010000004">
    <property type="protein sequence ID" value="MDT9593318.1"/>
    <property type="molecule type" value="Genomic_DNA"/>
</dbReference>
<dbReference type="InterPro" id="IPR001930">
    <property type="entry name" value="Peptidase_M1"/>
</dbReference>
<comment type="catalytic activity">
    <reaction evidence="1">
        <text>Release of an N-terminal amino acid, Xaa-|-Yaa- from a peptide, amide or arylamide. Xaa is preferably Ala, but may be most amino acids including Pro (slow action). When a terminal hydrophobic residue is followed by a prolyl residue, the two may be released as an intact Xaa-Pro dipeptide.</text>
        <dbReference type="EC" id="3.4.11.2"/>
    </reaction>
</comment>
<reference evidence="17 18" key="1">
    <citation type="submission" date="2023-08" db="EMBL/GenBank/DDBJ databases">
        <title>Nocardioides seae sp. nov., a bacterium isolated from a soil.</title>
        <authorList>
            <person name="Wang X."/>
        </authorList>
    </citation>
    <scope>NUCLEOTIDE SEQUENCE [LARGE SCALE GENOMIC DNA]</scope>
    <source>
        <strain evidence="17 18">YZH12</strain>
    </source>
</reference>
<proteinExistence type="inferred from homology"/>
<feature type="compositionally biased region" description="Low complexity" evidence="13">
    <location>
        <begin position="28"/>
        <end position="37"/>
    </location>
</feature>
<evidence type="ECO:0000256" key="3">
    <source>
        <dbReference type="ARBA" id="ARBA00010136"/>
    </source>
</evidence>
<dbReference type="InterPro" id="IPR042097">
    <property type="entry name" value="Aminopeptidase_N-like_N_sf"/>
</dbReference>
<feature type="compositionally biased region" description="Low complexity" evidence="13">
    <location>
        <begin position="149"/>
        <end position="159"/>
    </location>
</feature>
<dbReference type="SUPFAM" id="SSF55486">
    <property type="entry name" value="Metalloproteases ('zincins'), catalytic domain"/>
    <property type="match status" value="1"/>
</dbReference>
<dbReference type="GO" id="GO:0004177">
    <property type="term" value="F:aminopeptidase activity"/>
    <property type="evidence" value="ECO:0007669"/>
    <property type="project" value="UniProtKB-KW"/>
</dbReference>
<evidence type="ECO:0000256" key="10">
    <source>
        <dbReference type="ARBA" id="ARBA00023049"/>
    </source>
</evidence>
<dbReference type="SUPFAM" id="SSF63737">
    <property type="entry name" value="Leukotriene A4 hydrolase N-terminal domain"/>
    <property type="match status" value="1"/>
</dbReference>
<feature type="region of interest" description="Disordered" evidence="13">
    <location>
        <begin position="132"/>
        <end position="161"/>
    </location>
</feature>
<evidence type="ECO:0000256" key="11">
    <source>
        <dbReference type="ARBA" id="ARBA00029811"/>
    </source>
</evidence>
<evidence type="ECO:0000256" key="5">
    <source>
        <dbReference type="ARBA" id="ARBA00015611"/>
    </source>
</evidence>
<keyword evidence="17" id="KW-0031">Aminopeptidase</keyword>
<evidence type="ECO:0000256" key="14">
    <source>
        <dbReference type="SAM" id="Phobius"/>
    </source>
</evidence>
<dbReference type="Pfam" id="PF17900">
    <property type="entry name" value="Peptidase_M1_N"/>
    <property type="match status" value="1"/>
</dbReference>
<keyword evidence="14" id="KW-0812">Transmembrane</keyword>
<feature type="domain" description="Peptidase M1 membrane alanine aminopeptidase" evidence="15">
    <location>
        <begin position="411"/>
        <end position="508"/>
    </location>
</feature>
<keyword evidence="9" id="KW-0862">Zinc</keyword>
<evidence type="ECO:0000256" key="4">
    <source>
        <dbReference type="ARBA" id="ARBA00012564"/>
    </source>
</evidence>
<organism evidence="17 18">
    <name type="scientific">Nocardioides imazamoxiresistens</name>
    <dbReference type="NCBI Taxonomy" id="3231893"/>
    <lineage>
        <taxon>Bacteria</taxon>
        <taxon>Bacillati</taxon>
        <taxon>Actinomycetota</taxon>
        <taxon>Actinomycetes</taxon>
        <taxon>Propionibacteriales</taxon>
        <taxon>Nocardioidaceae</taxon>
        <taxon>Nocardioides</taxon>
    </lineage>
</organism>
<accession>A0ABU3PVR1</accession>
<keyword evidence="6" id="KW-0645">Protease</keyword>
<evidence type="ECO:0000256" key="8">
    <source>
        <dbReference type="ARBA" id="ARBA00022801"/>
    </source>
</evidence>
<dbReference type="Proteomes" id="UP001268542">
    <property type="component" value="Unassembled WGS sequence"/>
</dbReference>
<keyword evidence="14" id="KW-0472">Membrane</keyword>
<feature type="compositionally biased region" description="Pro residues" evidence="13">
    <location>
        <begin position="48"/>
        <end position="79"/>
    </location>
</feature>
<dbReference type="PANTHER" id="PTHR11533">
    <property type="entry name" value="PROTEASE M1 ZINC METALLOPROTEASE"/>
    <property type="match status" value="1"/>
</dbReference>
<dbReference type="PRINTS" id="PR00756">
    <property type="entry name" value="ALADIPTASE"/>
</dbReference>
<comment type="caution">
    <text evidence="17">The sequence shown here is derived from an EMBL/GenBank/DDBJ whole genome shotgun (WGS) entry which is preliminary data.</text>
</comment>
<dbReference type="Pfam" id="PF01433">
    <property type="entry name" value="Peptidase_M1"/>
    <property type="match status" value="1"/>
</dbReference>
<dbReference type="InterPro" id="IPR050344">
    <property type="entry name" value="Peptidase_M1_aminopeptidases"/>
</dbReference>
<name>A0ABU3PVR1_9ACTN</name>
<feature type="transmembrane region" description="Helical" evidence="14">
    <location>
        <begin position="101"/>
        <end position="129"/>
    </location>
</feature>
<evidence type="ECO:0000313" key="17">
    <source>
        <dbReference type="EMBL" id="MDT9593318.1"/>
    </source>
</evidence>